<feature type="chain" id="PRO_5043351008" evidence="1">
    <location>
        <begin position="20"/>
        <end position="119"/>
    </location>
</feature>
<evidence type="ECO:0000313" key="3">
    <source>
        <dbReference type="Proteomes" id="UP001385951"/>
    </source>
</evidence>
<feature type="signal peptide" evidence="1">
    <location>
        <begin position="1"/>
        <end position="19"/>
    </location>
</feature>
<protein>
    <submittedName>
        <fullName evidence="2">Uncharacterized protein</fullName>
    </submittedName>
</protein>
<proteinExistence type="predicted"/>
<dbReference type="AlphaFoldDB" id="A0AAW0GLY2"/>
<evidence type="ECO:0000313" key="2">
    <source>
        <dbReference type="EMBL" id="KAK7690586.1"/>
    </source>
</evidence>
<reference evidence="2 3" key="1">
    <citation type="submission" date="2022-09" db="EMBL/GenBank/DDBJ databases">
        <authorList>
            <person name="Palmer J.M."/>
        </authorList>
    </citation>
    <scope>NUCLEOTIDE SEQUENCE [LARGE SCALE GENOMIC DNA]</scope>
    <source>
        <strain evidence="2 3">DSM 7382</strain>
    </source>
</reference>
<organism evidence="2 3">
    <name type="scientific">Cerrena zonata</name>
    <dbReference type="NCBI Taxonomy" id="2478898"/>
    <lineage>
        <taxon>Eukaryota</taxon>
        <taxon>Fungi</taxon>
        <taxon>Dikarya</taxon>
        <taxon>Basidiomycota</taxon>
        <taxon>Agaricomycotina</taxon>
        <taxon>Agaricomycetes</taxon>
        <taxon>Polyporales</taxon>
        <taxon>Cerrenaceae</taxon>
        <taxon>Cerrena</taxon>
    </lineage>
</organism>
<comment type="caution">
    <text evidence="2">The sequence shown here is derived from an EMBL/GenBank/DDBJ whole genome shotgun (WGS) entry which is preliminary data.</text>
</comment>
<keyword evidence="1" id="KW-0732">Signal</keyword>
<name>A0AAW0GLY2_9APHY</name>
<dbReference type="EMBL" id="JASBNA010000006">
    <property type="protein sequence ID" value="KAK7690586.1"/>
    <property type="molecule type" value="Genomic_DNA"/>
</dbReference>
<sequence length="119" mass="12442">MKSILSVASVLLIVGNVAAICPGFNFGISNVQPLTGGFNRWDVYDNSCDIVDSLTTDENPCDLTVHNIFTCGPPPNTPPILFTGYTSSLTGTKYACRPDSGAGSCGSTGISVCCRNDSQ</sequence>
<dbReference type="Proteomes" id="UP001385951">
    <property type="component" value="Unassembled WGS sequence"/>
</dbReference>
<evidence type="ECO:0000256" key="1">
    <source>
        <dbReference type="SAM" id="SignalP"/>
    </source>
</evidence>
<gene>
    <name evidence="2" type="ORF">QCA50_005684</name>
</gene>
<accession>A0AAW0GLY2</accession>
<keyword evidence="3" id="KW-1185">Reference proteome</keyword>